<proteinExistence type="predicted"/>
<accession>A0A1Z5KBL4</accession>
<dbReference type="InParanoid" id="A0A1Z5KBL4"/>
<organism evidence="1 2">
    <name type="scientific">Fistulifera solaris</name>
    <name type="common">Oleaginous diatom</name>
    <dbReference type="NCBI Taxonomy" id="1519565"/>
    <lineage>
        <taxon>Eukaryota</taxon>
        <taxon>Sar</taxon>
        <taxon>Stramenopiles</taxon>
        <taxon>Ochrophyta</taxon>
        <taxon>Bacillariophyta</taxon>
        <taxon>Bacillariophyceae</taxon>
        <taxon>Bacillariophycidae</taxon>
        <taxon>Naviculales</taxon>
        <taxon>Naviculaceae</taxon>
        <taxon>Fistulifera</taxon>
    </lineage>
</organism>
<dbReference type="EMBL" id="BDSP01000199">
    <property type="protein sequence ID" value="GAX23298.1"/>
    <property type="molecule type" value="Genomic_DNA"/>
</dbReference>
<comment type="caution">
    <text evidence="1">The sequence shown here is derived from an EMBL/GenBank/DDBJ whole genome shotgun (WGS) entry which is preliminary data.</text>
</comment>
<gene>
    <name evidence="1" type="ORF">FisN_21Hh016</name>
</gene>
<keyword evidence="2" id="KW-1185">Reference proteome</keyword>
<dbReference type="AlphaFoldDB" id="A0A1Z5KBL4"/>
<evidence type="ECO:0000313" key="1">
    <source>
        <dbReference type="EMBL" id="GAX23298.1"/>
    </source>
</evidence>
<sequence length="271" mass="31310">MDIAYRFHETGVKLYQEGRGSEAFDLFYASIEVQLLSQGKMMMSRDSTQCQYLAFHNSIAQDLKVDSYERSYPPVSLQAPEFLFPEACSFEQVRQMCTTTDGPSRQHSPPSHQRFAKTEDPYIFERIFRWRASECPRYEQFVVYLAIDFFNMALILQKGFMNHKMSRCLERAMVLYNYAGELLWRNLGMALVRSCPWGVSLSTLYCAVLNNTGYLMHQMGQFDWSELFYYRLHGALEVLEPAESLEEQSDRDALQLNVIVRFGACTAAGSA</sequence>
<dbReference type="Proteomes" id="UP000198406">
    <property type="component" value="Unassembled WGS sequence"/>
</dbReference>
<reference evidence="1 2" key="1">
    <citation type="journal article" date="2015" name="Plant Cell">
        <title>Oil accumulation by the oleaginous diatom Fistulifera solaris as revealed by the genome and transcriptome.</title>
        <authorList>
            <person name="Tanaka T."/>
            <person name="Maeda Y."/>
            <person name="Veluchamy A."/>
            <person name="Tanaka M."/>
            <person name="Abida H."/>
            <person name="Marechal E."/>
            <person name="Bowler C."/>
            <person name="Muto M."/>
            <person name="Sunaga Y."/>
            <person name="Tanaka M."/>
            <person name="Yoshino T."/>
            <person name="Taniguchi T."/>
            <person name="Fukuda Y."/>
            <person name="Nemoto M."/>
            <person name="Matsumoto M."/>
            <person name="Wong P.S."/>
            <person name="Aburatani S."/>
            <person name="Fujibuchi W."/>
        </authorList>
    </citation>
    <scope>NUCLEOTIDE SEQUENCE [LARGE SCALE GENOMIC DNA]</scope>
    <source>
        <strain evidence="1 2">JPCC DA0580</strain>
    </source>
</reference>
<name>A0A1Z5KBL4_FISSO</name>
<evidence type="ECO:0000313" key="2">
    <source>
        <dbReference type="Proteomes" id="UP000198406"/>
    </source>
</evidence>
<protein>
    <submittedName>
        <fullName evidence="1">Uncharacterized protein</fullName>
    </submittedName>
</protein>